<reference evidence="1" key="1">
    <citation type="submission" date="2019-11" db="EMBL/GenBank/DDBJ databases">
        <authorList>
            <person name="Feng L."/>
        </authorList>
    </citation>
    <scope>NUCLEOTIDE SEQUENCE</scope>
    <source>
        <strain evidence="1">VatypicaLFYP47</strain>
    </source>
</reference>
<dbReference type="InterPro" id="IPR038666">
    <property type="entry name" value="SSP1_head-tail_sf"/>
</dbReference>
<dbReference type="Pfam" id="PF05521">
    <property type="entry name" value="Phage_HCP"/>
    <property type="match status" value="1"/>
</dbReference>
<protein>
    <submittedName>
        <fullName evidence="1">Phage head-tail joining protein</fullName>
    </submittedName>
</protein>
<dbReference type="EMBL" id="CACRUN010000008">
    <property type="protein sequence ID" value="VYT80307.1"/>
    <property type="molecule type" value="Genomic_DNA"/>
</dbReference>
<proteinExistence type="predicted"/>
<dbReference type="AlphaFoldDB" id="A0A6N2ZQ86"/>
<accession>A0A6N2ZQ86</accession>
<gene>
    <name evidence="1" type="ORF">VALFYP47_00877</name>
</gene>
<dbReference type="Gene3D" id="2.40.10.270">
    <property type="entry name" value="Bacteriophage SPP1 head-tail adaptor protein"/>
    <property type="match status" value="1"/>
</dbReference>
<organism evidence="1">
    <name type="scientific">Veillonella atypica</name>
    <dbReference type="NCBI Taxonomy" id="39777"/>
    <lineage>
        <taxon>Bacteria</taxon>
        <taxon>Bacillati</taxon>
        <taxon>Bacillota</taxon>
        <taxon>Negativicutes</taxon>
        <taxon>Veillonellales</taxon>
        <taxon>Veillonellaceae</taxon>
        <taxon>Veillonella</taxon>
    </lineage>
</organism>
<dbReference type="NCBIfam" id="TIGR01563">
    <property type="entry name" value="gp16_SPP1"/>
    <property type="match status" value="1"/>
</dbReference>
<dbReference type="InterPro" id="IPR008767">
    <property type="entry name" value="Phage_SPP1_head-tail_adaptor"/>
</dbReference>
<name>A0A6N2ZQ86_9FIRM</name>
<sequence>MLNMDGIGRLTKRIEVLAYQDIEHDGITKQKLVRLIPNRIWARIEPLRGRQYLEMYKEKVDELYKITIRYRAGITDGVLIKYKDVVYKVKTVIDPYEEHTKLELMCHIYKRGK</sequence>
<evidence type="ECO:0000313" key="1">
    <source>
        <dbReference type="EMBL" id="VYT80307.1"/>
    </source>
</evidence>